<dbReference type="AlphaFoldDB" id="H1PXQ0"/>
<dbReference type="Proteomes" id="UP000003233">
    <property type="component" value="Unassembled WGS sequence"/>
</dbReference>
<keyword evidence="6" id="KW-1185">Reference proteome</keyword>
<dbReference type="HOGENOM" id="CLU_065536_1_0_0"/>
<dbReference type="GO" id="GO:0043720">
    <property type="term" value="F:3-keto-5-aminohexanoate cleavage activity"/>
    <property type="evidence" value="ECO:0007669"/>
    <property type="project" value="InterPro"/>
</dbReference>
<dbReference type="InterPro" id="IPR013785">
    <property type="entry name" value="Aldolase_TIM"/>
</dbReference>
<accession>H1PXQ0</accession>
<evidence type="ECO:0000256" key="4">
    <source>
        <dbReference type="ARBA" id="ARBA00022833"/>
    </source>
</evidence>
<gene>
    <name evidence="5" type="ORF">HMPREF0402_03193</name>
</gene>
<comment type="cofactor">
    <cofactor evidence="1">
        <name>Zn(2+)</name>
        <dbReference type="ChEBI" id="CHEBI:29105"/>
    </cofactor>
</comment>
<dbReference type="PANTHER" id="PTHR37418:SF2">
    <property type="entry name" value="3-KETO-5-AMINOHEXANOATE CLEAVAGE ENZYME"/>
    <property type="match status" value="1"/>
</dbReference>
<dbReference type="GO" id="GO:0046872">
    <property type="term" value="F:metal ion binding"/>
    <property type="evidence" value="ECO:0007669"/>
    <property type="project" value="UniProtKB-KW"/>
</dbReference>
<keyword evidence="4" id="KW-0862">Zinc</keyword>
<evidence type="ECO:0000313" key="5">
    <source>
        <dbReference type="EMBL" id="EHO78088.1"/>
    </source>
</evidence>
<keyword evidence="2" id="KW-0808">Transferase</keyword>
<dbReference type="BioCyc" id="FSP457404-HMP:GTSQ-3238-MONOMER"/>
<dbReference type="PATRIC" id="fig|457404.5.peg.2922"/>
<dbReference type="EMBL" id="AGWJ02000026">
    <property type="protein sequence ID" value="EHO78088.1"/>
    <property type="molecule type" value="Genomic_DNA"/>
</dbReference>
<dbReference type="Pfam" id="PF05853">
    <property type="entry name" value="BKACE"/>
    <property type="match status" value="1"/>
</dbReference>
<evidence type="ECO:0008006" key="7">
    <source>
        <dbReference type="Google" id="ProtNLM"/>
    </source>
</evidence>
<organism evidence="5 6">
    <name type="scientific">Fusobacterium ulcerans 12-1B</name>
    <dbReference type="NCBI Taxonomy" id="457404"/>
    <lineage>
        <taxon>Bacteria</taxon>
        <taxon>Fusobacteriati</taxon>
        <taxon>Fusobacteriota</taxon>
        <taxon>Fusobacteriia</taxon>
        <taxon>Fusobacteriales</taxon>
        <taxon>Fusobacteriaceae</taxon>
        <taxon>Fusobacterium</taxon>
    </lineage>
</organism>
<dbReference type="PANTHER" id="PTHR37418">
    <property type="entry name" value="3-KETO-5-AMINOHEXANOATE CLEAVAGE ENZYME-RELATED"/>
    <property type="match status" value="1"/>
</dbReference>
<proteinExistence type="predicted"/>
<dbReference type="InterPro" id="IPR008567">
    <property type="entry name" value="BKACE"/>
</dbReference>
<dbReference type="Gene3D" id="3.20.20.70">
    <property type="entry name" value="Aldolase class I"/>
    <property type="match status" value="1"/>
</dbReference>
<evidence type="ECO:0000256" key="2">
    <source>
        <dbReference type="ARBA" id="ARBA00022679"/>
    </source>
</evidence>
<dbReference type="RefSeq" id="WP_008699080.1">
    <property type="nucleotide sequence ID" value="NZ_KE161010.1"/>
</dbReference>
<protein>
    <recommendedName>
        <fullName evidence="7">3-keto-5-aminohexanoate cleavage enzyme</fullName>
    </recommendedName>
</protein>
<evidence type="ECO:0000256" key="3">
    <source>
        <dbReference type="ARBA" id="ARBA00022723"/>
    </source>
</evidence>
<evidence type="ECO:0000256" key="1">
    <source>
        <dbReference type="ARBA" id="ARBA00001947"/>
    </source>
</evidence>
<name>H1PXQ0_9FUSO</name>
<evidence type="ECO:0000313" key="6">
    <source>
        <dbReference type="Proteomes" id="UP000003233"/>
    </source>
</evidence>
<comment type="caution">
    <text evidence="5">The sequence shown here is derived from an EMBL/GenBank/DDBJ whole genome shotgun (WGS) entry which is preliminary data.</text>
</comment>
<reference evidence="5 6" key="1">
    <citation type="submission" date="2012-07" db="EMBL/GenBank/DDBJ databases">
        <title>The Genome Sequence of Fusobacterium ulcerans 12_1B.</title>
        <authorList>
            <consortium name="The Broad Institute Genome Sequencing Platform"/>
            <person name="Earl A."/>
            <person name="Ward D."/>
            <person name="Feldgarden M."/>
            <person name="Gevers D."/>
            <person name="Strauss J."/>
            <person name="Ambrose C.E."/>
            <person name="Allen-Vercoe E."/>
            <person name="Walker B."/>
            <person name="Young S.K."/>
            <person name="Zeng Q."/>
            <person name="Gargeya S."/>
            <person name="Fitzgerald M."/>
            <person name="Haas B."/>
            <person name="Abouelleil A."/>
            <person name="Alvarado L."/>
            <person name="Arachchi H.M."/>
            <person name="Berlin A.M."/>
            <person name="Chapman S.B."/>
            <person name="Goldberg J."/>
            <person name="Griggs A."/>
            <person name="Gujja S."/>
            <person name="Hansen M."/>
            <person name="Howarth C."/>
            <person name="Imamovic A."/>
            <person name="Larimer J."/>
            <person name="McCowen C."/>
            <person name="Montmayeur A."/>
            <person name="Murphy C."/>
            <person name="Neiman D."/>
            <person name="Pearson M."/>
            <person name="Priest M."/>
            <person name="Roberts A."/>
            <person name="Saif S."/>
            <person name="Shea T."/>
            <person name="Sisk P."/>
            <person name="Sykes S."/>
            <person name="Wortman J."/>
            <person name="Nusbaum C."/>
            <person name="Birren B."/>
        </authorList>
    </citation>
    <scope>NUCLEOTIDE SEQUENCE [LARGE SCALE GENOMIC DNA]</scope>
    <source>
        <strain evidence="5 6">12_1B</strain>
    </source>
</reference>
<keyword evidence="3" id="KW-0479">Metal-binding</keyword>
<sequence length="303" mass="32873">MKKKTIITAAVTGAVHIPSMSEYLPITPEQIIEEAVASNKAGAAIVHIHARDPKTGQPTNDPKLMKQITDGIRNRCDVIIGITTGGAIGMSSTERLAAVPYCKADLASCNAGSVNFCFSPIADKIKEPKFDWEIPFVKNTYTVPFANTFKDIEDYISIMQANNTKPEFEVYEVGMINNIAYFLKKGFIKPPVYLQFVLGVMGGLPATLDNLLFLYNTAKNTFGDNFIWSCAAAGKDQMNITTTASILGGNVRVGLEDNLYISKGVLAKSNSEQVEKVGKIIQLLGNEIASPDEARAILGLEKS</sequence>